<dbReference type="InterPro" id="IPR029058">
    <property type="entry name" value="AB_hydrolase_fold"/>
</dbReference>
<dbReference type="InterPro" id="IPR050300">
    <property type="entry name" value="GDXG_lipolytic_enzyme"/>
</dbReference>
<evidence type="ECO:0000259" key="3">
    <source>
        <dbReference type="Pfam" id="PF07859"/>
    </source>
</evidence>
<evidence type="ECO:0000256" key="1">
    <source>
        <dbReference type="ARBA" id="ARBA00022801"/>
    </source>
</evidence>
<protein>
    <recommendedName>
        <fullName evidence="3">Alpha/beta hydrolase fold-3 domain-containing protein</fullName>
    </recommendedName>
</protein>
<feature type="domain" description="Alpha/beta hydrolase fold-3" evidence="3">
    <location>
        <begin position="112"/>
        <end position="230"/>
    </location>
</feature>
<accession>A0A813TDR9</accession>
<sequence>MLSKKLAIFIALVSVLFLDINKIYVKHDFEESYKYRLCYFTTSTLSKLANLVGTLNLVPEYKFLRDSIDYLSISGLNKSDQSVNIEFKNFNNVNVQIYRPNNNKNVSPLGVLIFIHGGCYFVRNLDSYDSLLSTIVKETNLLVISINYRLAPEHPYPIPTDDCWNVVEYVLKNAQGLNINPEKLILAGDSAGGNAAMVLSKRLAKEKKIKPLFQVLIYPWVQLAFTMPSSLGYKGGFISALDITKAKLWYLGLNEVSAEMKAAITSNNHTLLLSEGEKNLIESYMDVNLIPDKYKIGKSYYDLYKNLPLFNTGTLDPNNILVRDKNFADKVKMLFSEKVSPSLDSLDQLKYQPKTYQITCEWDSLKDEGLILAERMKQAGVDVEMAFYEDCFHGMITFSDASLGFVGSKKIVENLILYIKKNI</sequence>
<keyword evidence="1" id="KW-0378">Hydrolase</keyword>
<evidence type="ECO:0000313" key="5">
    <source>
        <dbReference type="Proteomes" id="UP000663879"/>
    </source>
</evidence>
<dbReference type="PANTHER" id="PTHR48081">
    <property type="entry name" value="AB HYDROLASE SUPERFAMILY PROTEIN C4A8.06C"/>
    <property type="match status" value="1"/>
</dbReference>
<dbReference type="SUPFAM" id="SSF53474">
    <property type="entry name" value="alpha/beta-Hydrolases"/>
    <property type="match status" value="1"/>
</dbReference>
<dbReference type="OrthoDB" id="408631at2759"/>
<dbReference type="EMBL" id="CAJNOC010000880">
    <property type="protein sequence ID" value="CAF0813132.1"/>
    <property type="molecule type" value="Genomic_DNA"/>
</dbReference>
<evidence type="ECO:0000313" key="4">
    <source>
        <dbReference type="EMBL" id="CAF0813132.1"/>
    </source>
</evidence>
<dbReference type="PANTHER" id="PTHR48081:SF8">
    <property type="entry name" value="ALPHA_BETA HYDROLASE FOLD-3 DOMAIN-CONTAINING PROTEIN-RELATED"/>
    <property type="match status" value="1"/>
</dbReference>
<dbReference type="GO" id="GO:0016787">
    <property type="term" value="F:hydrolase activity"/>
    <property type="evidence" value="ECO:0007669"/>
    <property type="project" value="UniProtKB-KW"/>
</dbReference>
<organism evidence="4 5">
    <name type="scientific">Brachionus calyciflorus</name>
    <dbReference type="NCBI Taxonomy" id="104777"/>
    <lineage>
        <taxon>Eukaryota</taxon>
        <taxon>Metazoa</taxon>
        <taxon>Spiralia</taxon>
        <taxon>Gnathifera</taxon>
        <taxon>Rotifera</taxon>
        <taxon>Eurotatoria</taxon>
        <taxon>Monogononta</taxon>
        <taxon>Pseudotrocha</taxon>
        <taxon>Ploima</taxon>
        <taxon>Brachionidae</taxon>
        <taxon>Brachionus</taxon>
    </lineage>
</organism>
<reference evidence="4" key="1">
    <citation type="submission" date="2021-02" db="EMBL/GenBank/DDBJ databases">
        <authorList>
            <person name="Nowell W R."/>
        </authorList>
    </citation>
    <scope>NUCLEOTIDE SEQUENCE</scope>
    <source>
        <strain evidence="4">Ploen Becks lab</strain>
    </source>
</reference>
<dbReference type="Gene3D" id="3.40.50.1820">
    <property type="entry name" value="alpha/beta hydrolase"/>
    <property type="match status" value="1"/>
</dbReference>
<keyword evidence="2" id="KW-0732">Signal</keyword>
<dbReference type="Pfam" id="PF07859">
    <property type="entry name" value="Abhydrolase_3"/>
    <property type="match status" value="2"/>
</dbReference>
<keyword evidence="5" id="KW-1185">Reference proteome</keyword>
<proteinExistence type="predicted"/>
<feature type="chain" id="PRO_5033032548" description="Alpha/beta hydrolase fold-3 domain-containing protein" evidence="2">
    <location>
        <begin position="18"/>
        <end position="423"/>
    </location>
</feature>
<feature type="signal peptide" evidence="2">
    <location>
        <begin position="1"/>
        <end position="17"/>
    </location>
</feature>
<dbReference type="Proteomes" id="UP000663879">
    <property type="component" value="Unassembled WGS sequence"/>
</dbReference>
<comment type="caution">
    <text evidence="4">The sequence shown here is derived from an EMBL/GenBank/DDBJ whole genome shotgun (WGS) entry which is preliminary data.</text>
</comment>
<feature type="domain" description="Alpha/beta hydrolase fold-3" evidence="3">
    <location>
        <begin position="338"/>
        <end position="396"/>
    </location>
</feature>
<dbReference type="AlphaFoldDB" id="A0A813TDR9"/>
<name>A0A813TDR9_9BILA</name>
<evidence type="ECO:0000256" key="2">
    <source>
        <dbReference type="SAM" id="SignalP"/>
    </source>
</evidence>
<dbReference type="InterPro" id="IPR013094">
    <property type="entry name" value="AB_hydrolase_3"/>
</dbReference>
<gene>
    <name evidence="4" type="ORF">OXX778_LOCUS7078</name>
</gene>